<keyword evidence="2" id="KW-0677">Repeat</keyword>
<dbReference type="PANTHER" id="PTHR11375:SF0">
    <property type="entry name" value="ACIDIC LEUCINE-RICH NUCLEAR PHOSPHOPROTEIN 32 FAMILY MEMBER A"/>
    <property type="match status" value="1"/>
</dbReference>
<dbReference type="GO" id="GO:0042393">
    <property type="term" value="F:histone binding"/>
    <property type="evidence" value="ECO:0007669"/>
    <property type="project" value="TreeGrafter"/>
</dbReference>
<evidence type="ECO:0000313" key="4">
    <source>
        <dbReference type="EMBL" id="VDK66126.1"/>
    </source>
</evidence>
<comment type="similarity">
    <text evidence="3">Belongs to the ANP32 family.</text>
</comment>
<name>A0A183DJK5_9BILA</name>
<evidence type="ECO:0000256" key="1">
    <source>
        <dbReference type="ARBA" id="ARBA00022614"/>
    </source>
</evidence>
<dbReference type="Gene3D" id="3.80.10.10">
    <property type="entry name" value="Ribonuclease Inhibitor"/>
    <property type="match status" value="1"/>
</dbReference>
<reference evidence="4 5" key="2">
    <citation type="submission" date="2018-11" db="EMBL/GenBank/DDBJ databases">
        <authorList>
            <consortium name="Pathogen Informatics"/>
        </authorList>
    </citation>
    <scope>NUCLEOTIDE SEQUENCE [LARGE SCALE GENOMIC DNA]</scope>
</reference>
<dbReference type="EMBL" id="UYRT01027258">
    <property type="protein sequence ID" value="VDK66126.1"/>
    <property type="molecule type" value="Genomic_DNA"/>
</dbReference>
<evidence type="ECO:0000256" key="3">
    <source>
        <dbReference type="ARBA" id="ARBA00025777"/>
    </source>
</evidence>
<dbReference type="InterPro" id="IPR032675">
    <property type="entry name" value="LRR_dom_sf"/>
</dbReference>
<evidence type="ECO:0000256" key="2">
    <source>
        <dbReference type="ARBA" id="ARBA00022737"/>
    </source>
</evidence>
<evidence type="ECO:0000313" key="5">
    <source>
        <dbReference type="Proteomes" id="UP000271098"/>
    </source>
</evidence>
<accession>A0A183DJK5</accession>
<reference evidence="6" key="1">
    <citation type="submission" date="2016-06" db="UniProtKB">
        <authorList>
            <consortium name="WormBaseParasite"/>
        </authorList>
    </citation>
    <scope>IDENTIFICATION</scope>
</reference>
<dbReference type="OrthoDB" id="2160613at2759"/>
<dbReference type="InterPro" id="IPR045081">
    <property type="entry name" value="AN32"/>
</dbReference>
<protein>
    <submittedName>
        <fullName evidence="6">Recep_L_domain domain-containing protein</fullName>
    </submittedName>
</protein>
<dbReference type="GO" id="GO:0005634">
    <property type="term" value="C:nucleus"/>
    <property type="evidence" value="ECO:0007669"/>
    <property type="project" value="TreeGrafter"/>
</dbReference>
<gene>
    <name evidence="4" type="ORF">GPUH_LOCUS8900</name>
</gene>
<organism evidence="6">
    <name type="scientific">Gongylonema pulchrum</name>
    <dbReference type="NCBI Taxonomy" id="637853"/>
    <lineage>
        <taxon>Eukaryota</taxon>
        <taxon>Metazoa</taxon>
        <taxon>Ecdysozoa</taxon>
        <taxon>Nematoda</taxon>
        <taxon>Chromadorea</taxon>
        <taxon>Rhabditida</taxon>
        <taxon>Spirurina</taxon>
        <taxon>Spiruromorpha</taxon>
        <taxon>Spiruroidea</taxon>
        <taxon>Gongylonematidae</taxon>
        <taxon>Gongylonema</taxon>
    </lineage>
</organism>
<dbReference type="AlphaFoldDB" id="A0A183DJK5"/>
<dbReference type="WBParaSite" id="GPUH_0000890601-mRNA-1">
    <property type="protein sequence ID" value="GPUH_0000890601-mRNA-1"/>
    <property type="gene ID" value="GPUH_0000890601"/>
</dbReference>
<evidence type="ECO:0000313" key="6">
    <source>
        <dbReference type="WBParaSite" id="GPUH_0000890601-mRNA-1"/>
    </source>
</evidence>
<proteinExistence type="inferred from homology"/>
<dbReference type="PANTHER" id="PTHR11375">
    <property type="entry name" value="ACIDIC LEUCINE-RICH NUCLEAR PHOSPHOPROTEIN 32"/>
    <property type="match status" value="1"/>
</dbReference>
<keyword evidence="5" id="KW-1185">Reference proteome</keyword>
<dbReference type="Proteomes" id="UP000271098">
    <property type="component" value="Unassembled WGS sequence"/>
</dbReference>
<sequence length="68" mass="8026">MDKRIELELRGRERSEVTELNLDNCRTTTIIGLTDEFKKLQNLSMINVGLTSLKVNRNEMFQQWQITI</sequence>
<keyword evidence="1" id="KW-0433">Leucine-rich repeat</keyword>